<evidence type="ECO:0000256" key="4">
    <source>
        <dbReference type="ARBA" id="ARBA00022989"/>
    </source>
</evidence>
<dbReference type="Proteomes" id="UP001596548">
    <property type="component" value="Unassembled WGS sequence"/>
</dbReference>
<dbReference type="SUPFAM" id="SSF103473">
    <property type="entry name" value="MFS general substrate transporter"/>
    <property type="match status" value="1"/>
</dbReference>
<evidence type="ECO:0000313" key="7">
    <source>
        <dbReference type="EMBL" id="MFC7279940.1"/>
    </source>
</evidence>
<dbReference type="InterPro" id="IPR039672">
    <property type="entry name" value="MFS_2"/>
</dbReference>
<accession>A0ABW2I4W4</accession>
<feature type="transmembrane region" description="Helical" evidence="6">
    <location>
        <begin position="128"/>
        <end position="148"/>
    </location>
</feature>
<comment type="subcellular location">
    <subcellularLocation>
        <location evidence="1">Cell membrane</location>
        <topology evidence="1">Multi-pass membrane protein</topology>
    </subcellularLocation>
</comment>
<evidence type="ECO:0000256" key="5">
    <source>
        <dbReference type="ARBA" id="ARBA00023136"/>
    </source>
</evidence>
<dbReference type="RefSeq" id="WP_378977746.1">
    <property type="nucleotide sequence ID" value="NZ_JBHTBJ010000067.1"/>
</dbReference>
<evidence type="ECO:0000256" key="1">
    <source>
        <dbReference type="ARBA" id="ARBA00004651"/>
    </source>
</evidence>
<feature type="transmembrane region" description="Helical" evidence="6">
    <location>
        <begin position="421"/>
        <end position="444"/>
    </location>
</feature>
<keyword evidence="4 6" id="KW-1133">Transmembrane helix</keyword>
<dbReference type="Gene3D" id="1.20.1250.20">
    <property type="entry name" value="MFS general substrate transporter like domains"/>
    <property type="match status" value="2"/>
</dbReference>
<proteinExistence type="predicted"/>
<feature type="transmembrane region" description="Helical" evidence="6">
    <location>
        <begin position="246"/>
        <end position="268"/>
    </location>
</feature>
<sequence length="471" mass="50204">MAASTPITSRTSDPPFEATKKLGFTQYLGYASGDAANNLAFSMSSLFLLLYYTDVADISAAAVGTMFLVVRFWDAMTDLVAGRLVDRAQTRWGKFRPFILFGALPLLLMSVAVFSIPTSLHGTGSALVWAYVTYALLGFLYSLVNIPYGSLAAAMTQVPGERAKLASWRVYGSNLTILMLAFVVAPQIKGSSDLQRSLTITTLVFVVVGAALYLYTFLTAREQVRRDVPRVSIRQSLATFKTNRPLIMLCLSSLLFLTGMIAASTVGAFYARDVLGNATLFIYMTLVQTAGTFVVAAFVPTIVRTLGKKNGYLILGVVAIVAGVGITLAPAGVPAVALIFFFLLGVGVGGVNTLMWALEADTVEYGEWKTGVRTEGTTYALFSFTRKMGQALGGAAAAYTIGLGGYLAGKGVVQTDSAKTAVKVAAGVLPAGFIVLALAVMFFYPLTERVFRNVVAEVATRRAQHVAAETS</sequence>
<dbReference type="Pfam" id="PF13347">
    <property type="entry name" value="MFS_2"/>
    <property type="match status" value="1"/>
</dbReference>
<evidence type="ECO:0000256" key="3">
    <source>
        <dbReference type="ARBA" id="ARBA00022692"/>
    </source>
</evidence>
<reference evidence="8" key="1">
    <citation type="journal article" date="2019" name="Int. J. Syst. Evol. Microbiol.">
        <title>The Global Catalogue of Microorganisms (GCM) 10K type strain sequencing project: providing services to taxonomists for standard genome sequencing and annotation.</title>
        <authorList>
            <consortium name="The Broad Institute Genomics Platform"/>
            <consortium name="The Broad Institute Genome Sequencing Center for Infectious Disease"/>
            <person name="Wu L."/>
            <person name="Ma J."/>
        </authorList>
    </citation>
    <scope>NUCLEOTIDE SEQUENCE [LARGE SCALE GENOMIC DNA]</scope>
    <source>
        <strain evidence="8">XZYJT-10</strain>
    </source>
</reference>
<name>A0ABW2I4W4_9ACTN</name>
<comment type="caution">
    <text evidence="7">The sequence shown here is derived from an EMBL/GenBank/DDBJ whole genome shotgun (WGS) entry which is preliminary data.</text>
</comment>
<dbReference type="EMBL" id="JBHTBJ010000067">
    <property type="protein sequence ID" value="MFC7279940.1"/>
    <property type="molecule type" value="Genomic_DNA"/>
</dbReference>
<protein>
    <submittedName>
        <fullName evidence="7">Glucuronide transporter</fullName>
    </submittedName>
</protein>
<keyword evidence="2" id="KW-1003">Cell membrane</keyword>
<dbReference type="InterPro" id="IPR018043">
    <property type="entry name" value="Na/Gal_symport_CS"/>
</dbReference>
<dbReference type="NCBIfam" id="TIGR00792">
    <property type="entry name" value="gph"/>
    <property type="match status" value="1"/>
</dbReference>
<keyword evidence="5 6" id="KW-0472">Membrane</keyword>
<dbReference type="PROSITE" id="PS00872">
    <property type="entry name" value="NA_GALACTOSIDE_SYMP"/>
    <property type="match status" value="1"/>
</dbReference>
<dbReference type="PANTHER" id="PTHR11328">
    <property type="entry name" value="MAJOR FACILITATOR SUPERFAMILY DOMAIN-CONTAINING PROTEIN"/>
    <property type="match status" value="1"/>
</dbReference>
<evidence type="ECO:0000256" key="6">
    <source>
        <dbReference type="SAM" id="Phobius"/>
    </source>
</evidence>
<organism evidence="7 8">
    <name type="scientific">Paractinoplanes rhizophilus</name>
    <dbReference type="NCBI Taxonomy" id="1416877"/>
    <lineage>
        <taxon>Bacteria</taxon>
        <taxon>Bacillati</taxon>
        <taxon>Actinomycetota</taxon>
        <taxon>Actinomycetes</taxon>
        <taxon>Micromonosporales</taxon>
        <taxon>Micromonosporaceae</taxon>
        <taxon>Paractinoplanes</taxon>
    </lineage>
</organism>
<feature type="transmembrane region" description="Helical" evidence="6">
    <location>
        <begin position="391"/>
        <end position="409"/>
    </location>
</feature>
<dbReference type="PANTHER" id="PTHR11328:SF39">
    <property type="entry name" value="2,3-DIHYDROXYPROPANE-1-SULFONATE EXPORTER-RELATED"/>
    <property type="match status" value="1"/>
</dbReference>
<gene>
    <name evidence="7" type="primary">uidB</name>
    <name evidence="7" type="ORF">ACFQS1_38785</name>
</gene>
<feature type="transmembrane region" description="Helical" evidence="6">
    <location>
        <begin position="280"/>
        <end position="299"/>
    </location>
</feature>
<dbReference type="CDD" id="cd17332">
    <property type="entry name" value="MFS_MelB_like"/>
    <property type="match status" value="1"/>
</dbReference>
<keyword evidence="3 6" id="KW-0812">Transmembrane</keyword>
<evidence type="ECO:0000313" key="8">
    <source>
        <dbReference type="Proteomes" id="UP001596548"/>
    </source>
</evidence>
<evidence type="ECO:0000256" key="2">
    <source>
        <dbReference type="ARBA" id="ARBA00022475"/>
    </source>
</evidence>
<feature type="transmembrane region" description="Helical" evidence="6">
    <location>
        <begin position="200"/>
        <end position="220"/>
    </location>
</feature>
<feature type="transmembrane region" description="Helical" evidence="6">
    <location>
        <begin position="168"/>
        <end position="188"/>
    </location>
</feature>
<dbReference type="InterPro" id="IPR036259">
    <property type="entry name" value="MFS_trans_sf"/>
</dbReference>
<keyword evidence="8" id="KW-1185">Reference proteome</keyword>
<feature type="transmembrane region" description="Helical" evidence="6">
    <location>
        <begin position="335"/>
        <end position="358"/>
    </location>
</feature>
<dbReference type="InterPro" id="IPR001927">
    <property type="entry name" value="Na/Gal_symport"/>
</dbReference>
<dbReference type="NCBIfam" id="NF007353">
    <property type="entry name" value="PRK09848.1"/>
    <property type="match status" value="1"/>
</dbReference>
<feature type="transmembrane region" description="Helical" evidence="6">
    <location>
        <begin position="311"/>
        <end position="329"/>
    </location>
</feature>
<feature type="transmembrane region" description="Helical" evidence="6">
    <location>
        <begin position="95"/>
        <end position="116"/>
    </location>
</feature>
<feature type="transmembrane region" description="Helical" evidence="6">
    <location>
        <begin position="49"/>
        <end position="74"/>
    </location>
</feature>